<dbReference type="Proteomes" id="UP000494363">
    <property type="component" value="Unassembled WGS sequence"/>
</dbReference>
<evidence type="ECO:0000313" key="3">
    <source>
        <dbReference type="Proteomes" id="UP000494363"/>
    </source>
</evidence>
<accession>A0A6J5D635</accession>
<protein>
    <submittedName>
        <fullName evidence="2">Uncharacterized protein</fullName>
    </submittedName>
</protein>
<gene>
    <name evidence="2" type="ORF">LMG29542_01123</name>
</gene>
<feature type="region of interest" description="Disordered" evidence="1">
    <location>
        <begin position="62"/>
        <end position="85"/>
    </location>
</feature>
<evidence type="ECO:0000313" key="2">
    <source>
        <dbReference type="EMBL" id="CAB3749839.1"/>
    </source>
</evidence>
<proteinExistence type="predicted"/>
<organism evidence="2 3">
    <name type="scientific">Paraburkholderia humisilvae</name>
    <dbReference type="NCBI Taxonomy" id="627669"/>
    <lineage>
        <taxon>Bacteria</taxon>
        <taxon>Pseudomonadati</taxon>
        <taxon>Pseudomonadota</taxon>
        <taxon>Betaproteobacteria</taxon>
        <taxon>Burkholderiales</taxon>
        <taxon>Burkholderiaceae</taxon>
        <taxon>Paraburkholderia</taxon>
    </lineage>
</organism>
<dbReference type="RefSeq" id="WP_175225463.1">
    <property type="nucleotide sequence ID" value="NZ_CADIKH010000004.1"/>
</dbReference>
<name>A0A6J5D635_9BURK</name>
<keyword evidence="3" id="KW-1185">Reference proteome</keyword>
<dbReference type="AlphaFoldDB" id="A0A6J5D635"/>
<sequence length="85" mass="9456">MFVVYWLERREALSDNASHGGTARFELFDSSELTRALAFAEELRKKQAAGGDVGFVSLCSENPHSVGQPGVADPPADYAWKKRRR</sequence>
<reference evidence="2 3" key="1">
    <citation type="submission" date="2020-04" db="EMBL/GenBank/DDBJ databases">
        <authorList>
            <person name="De Canck E."/>
        </authorList>
    </citation>
    <scope>NUCLEOTIDE SEQUENCE [LARGE SCALE GENOMIC DNA]</scope>
    <source>
        <strain evidence="2 3">LMG 29542</strain>
    </source>
</reference>
<evidence type="ECO:0000256" key="1">
    <source>
        <dbReference type="SAM" id="MobiDB-lite"/>
    </source>
</evidence>
<dbReference type="EMBL" id="CADIKH010000004">
    <property type="protein sequence ID" value="CAB3749839.1"/>
    <property type="molecule type" value="Genomic_DNA"/>
</dbReference>